<accession>A0A506UGR3</accession>
<protein>
    <submittedName>
        <fullName evidence="5">GntR family transcriptional regulator</fullName>
    </submittedName>
</protein>
<dbReference type="OrthoDB" id="8247358at2"/>
<evidence type="ECO:0000313" key="6">
    <source>
        <dbReference type="Proteomes" id="UP000318801"/>
    </source>
</evidence>
<dbReference type="AlphaFoldDB" id="A0A506UGR3"/>
<evidence type="ECO:0000259" key="4">
    <source>
        <dbReference type="PROSITE" id="PS50949"/>
    </source>
</evidence>
<reference evidence="5 6" key="1">
    <citation type="submission" date="2019-06" db="EMBL/GenBank/DDBJ databases">
        <authorList>
            <person name="Li M."/>
        </authorList>
    </citation>
    <scope>NUCLEOTIDE SEQUENCE [LARGE SCALE GENOMIC DNA]</scope>
    <source>
        <strain evidence="5 6">BGMRC2036</strain>
    </source>
</reference>
<dbReference type="InterPro" id="IPR008920">
    <property type="entry name" value="TF_FadR/GntR_C"/>
</dbReference>
<dbReference type="SUPFAM" id="SSF46785">
    <property type="entry name" value="Winged helix' DNA-binding domain"/>
    <property type="match status" value="1"/>
</dbReference>
<dbReference type="RefSeq" id="WP_141147919.1">
    <property type="nucleotide sequence ID" value="NZ_VHLG01000002.1"/>
</dbReference>
<feature type="domain" description="HTH gntR-type" evidence="4">
    <location>
        <begin position="3"/>
        <end position="70"/>
    </location>
</feature>
<sequence length="235" mass="26392">MSETRVEALYTRVKEMTVNFKLRPGERVNEVALARTLSASRTPLREALNRLVAERLLDFSPGKGFFCRSLDAQSIFDLYELRAILEESAVRLACRRASDEDLAALRAGAFENGLVYEDRTIGEASAADEAFHMAVATLSGNAELCRELDHINDRIRFIRWVDMAAAVVRTKGEHRLIMEALERRDADSAARTMRSHVVKRMDQIVASVREGYSNIYVAGPEELTERRLEPGDGSS</sequence>
<dbReference type="PANTHER" id="PTHR43537">
    <property type="entry name" value="TRANSCRIPTIONAL REGULATOR, GNTR FAMILY"/>
    <property type="match status" value="1"/>
</dbReference>
<evidence type="ECO:0000256" key="3">
    <source>
        <dbReference type="ARBA" id="ARBA00023163"/>
    </source>
</evidence>
<organism evidence="5 6">
    <name type="scientific">Martelella alba</name>
    <dbReference type="NCBI Taxonomy" id="2590451"/>
    <lineage>
        <taxon>Bacteria</taxon>
        <taxon>Pseudomonadati</taxon>
        <taxon>Pseudomonadota</taxon>
        <taxon>Alphaproteobacteria</taxon>
        <taxon>Hyphomicrobiales</taxon>
        <taxon>Aurantimonadaceae</taxon>
        <taxon>Martelella</taxon>
    </lineage>
</organism>
<dbReference type="SMART" id="SM00345">
    <property type="entry name" value="HTH_GNTR"/>
    <property type="match status" value="1"/>
</dbReference>
<keyword evidence="2" id="KW-0238">DNA-binding</keyword>
<evidence type="ECO:0000256" key="2">
    <source>
        <dbReference type="ARBA" id="ARBA00023125"/>
    </source>
</evidence>
<proteinExistence type="predicted"/>
<evidence type="ECO:0000256" key="1">
    <source>
        <dbReference type="ARBA" id="ARBA00023015"/>
    </source>
</evidence>
<dbReference type="SMART" id="SM00895">
    <property type="entry name" value="FCD"/>
    <property type="match status" value="1"/>
</dbReference>
<dbReference type="InterPro" id="IPR011711">
    <property type="entry name" value="GntR_C"/>
</dbReference>
<dbReference type="GO" id="GO:0003677">
    <property type="term" value="F:DNA binding"/>
    <property type="evidence" value="ECO:0007669"/>
    <property type="project" value="UniProtKB-KW"/>
</dbReference>
<dbReference type="InterPro" id="IPR036388">
    <property type="entry name" value="WH-like_DNA-bd_sf"/>
</dbReference>
<dbReference type="Pfam" id="PF07729">
    <property type="entry name" value="FCD"/>
    <property type="match status" value="1"/>
</dbReference>
<keyword evidence="3" id="KW-0804">Transcription</keyword>
<dbReference type="Pfam" id="PF00392">
    <property type="entry name" value="GntR"/>
    <property type="match status" value="1"/>
</dbReference>
<gene>
    <name evidence="5" type="ORF">FJU08_05255</name>
</gene>
<dbReference type="Proteomes" id="UP000318801">
    <property type="component" value="Unassembled WGS sequence"/>
</dbReference>
<dbReference type="EMBL" id="VHLG01000002">
    <property type="protein sequence ID" value="TPW32409.1"/>
    <property type="molecule type" value="Genomic_DNA"/>
</dbReference>
<keyword evidence="1" id="KW-0805">Transcription regulation</keyword>
<comment type="caution">
    <text evidence="5">The sequence shown here is derived from an EMBL/GenBank/DDBJ whole genome shotgun (WGS) entry which is preliminary data.</text>
</comment>
<evidence type="ECO:0000313" key="5">
    <source>
        <dbReference type="EMBL" id="TPW32409.1"/>
    </source>
</evidence>
<dbReference type="InterPro" id="IPR036390">
    <property type="entry name" value="WH_DNA-bd_sf"/>
</dbReference>
<dbReference type="Gene3D" id="1.20.120.530">
    <property type="entry name" value="GntR ligand-binding domain-like"/>
    <property type="match status" value="1"/>
</dbReference>
<name>A0A506UGR3_9HYPH</name>
<dbReference type="InterPro" id="IPR000524">
    <property type="entry name" value="Tscrpt_reg_HTH_GntR"/>
</dbReference>
<dbReference type="PROSITE" id="PS50949">
    <property type="entry name" value="HTH_GNTR"/>
    <property type="match status" value="1"/>
</dbReference>
<dbReference type="Gene3D" id="1.10.10.10">
    <property type="entry name" value="Winged helix-like DNA-binding domain superfamily/Winged helix DNA-binding domain"/>
    <property type="match status" value="1"/>
</dbReference>
<dbReference type="SUPFAM" id="SSF48008">
    <property type="entry name" value="GntR ligand-binding domain-like"/>
    <property type="match status" value="1"/>
</dbReference>
<dbReference type="PANTHER" id="PTHR43537:SF45">
    <property type="entry name" value="GNTR FAMILY REGULATORY PROTEIN"/>
    <property type="match status" value="1"/>
</dbReference>
<keyword evidence="6" id="KW-1185">Reference proteome</keyword>
<dbReference type="GO" id="GO:0003700">
    <property type="term" value="F:DNA-binding transcription factor activity"/>
    <property type="evidence" value="ECO:0007669"/>
    <property type="project" value="InterPro"/>
</dbReference>